<proteinExistence type="predicted"/>
<reference evidence="2" key="1">
    <citation type="journal article" date="2022" name="bioRxiv">
        <title>Sequencing and chromosome-scale assembly of the giantPleurodeles waltlgenome.</title>
        <authorList>
            <person name="Brown T."/>
            <person name="Elewa A."/>
            <person name="Iarovenko S."/>
            <person name="Subramanian E."/>
            <person name="Araus A.J."/>
            <person name="Petzold A."/>
            <person name="Susuki M."/>
            <person name="Suzuki K.-i.T."/>
            <person name="Hayashi T."/>
            <person name="Toyoda A."/>
            <person name="Oliveira C."/>
            <person name="Osipova E."/>
            <person name="Leigh N.D."/>
            <person name="Simon A."/>
            <person name="Yun M.H."/>
        </authorList>
    </citation>
    <scope>NUCLEOTIDE SEQUENCE</scope>
    <source>
        <strain evidence="2">20211129_DDA</strain>
        <tissue evidence="2">Liver</tissue>
    </source>
</reference>
<evidence type="ECO:0000256" key="1">
    <source>
        <dbReference type="SAM" id="MobiDB-lite"/>
    </source>
</evidence>
<evidence type="ECO:0000313" key="2">
    <source>
        <dbReference type="EMBL" id="KAJ1206337.1"/>
    </source>
</evidence>
<feature type="compositionally biased region" description="Polar residues" evidence="1">
    <location>
        <begin position="48"/>
        <end position="63"/>
    </location>
</feature>
<feature type="region of interest" description="Disordered" evidence="1">
    <location>
        <begin position="46"/>
        <end position="72"/>
    </location>
</feature>
<feature type="region of interest" description="Disordered" evidence="1">
    <location>
        <begin position="1"/>
        <end position="21"/>
    </location>
</feature>
<organism evidence="2 3">
    <name type="scientific">Pleurodeles waltl</name>
    <name type="common">Iberian ribbed newt</name>
    <dbReference type="NCBI Taxonomy" id="8319"/>
    <lineage>
        <taxon>Eukaryota</taxon>
        <taxon>Metazoa</taxon>
        <taxon>Chordata</taxon>
        <taxon>Craniata</taxon>
        <taxon>Vertebrata</taxon>
        <taxon>Euteleostomi</taxon>
        <taxon>Amphibia</taxon>
        <taxon>Batrachia</taxon>
        <taxon>Caudata</taxon>
        <taxon>Salamandroidea</taxon>
        <taxon>Salamandridae</taxon>
        <taxon>Pleurodelinae</taxon>
        <taxon>Pleurodeles</taxon>
    </lineage>
</organism>
<keyword evidence="3" id="KW-1185">Reference proteome</keyword>
<accession>A0AAV7W0D2</accession>
<gene>
    <name evidence="2" type="ORF">NDU88_001744</name>
</gene>
<comment type="caution">
    <text evidence="2">The sequence shown here is derived from an EMBL/GenBank/DDBJ whole genome shotgun (WGS) entry which is preliminary data.</text>
</comment>
<name>A0AAV7W0D2_PLEWA</name>
<protein>
    <submittedName>
        <fullName evidence="2">Uncharacterized protein</fullName>
    </submittedName>
</protein>
<dbReference type="AlphaFoldDB" id="A0AAV7W0D2"/>
<evidence type="ECO:0000313" key="3">
    <source>
        <dbReference type="Proteomes" id="UP001066276"/>
    </source>
</evidence>
<dbReference type="EMBL" id="JANPWB010000002">
    <property type="protein sequence ID" value="KAJ1206337.1"/>
    <property type="molecule type" value="Genomic_DNA"/>
</dbReference>
<dbReference type="Proteomes" id="UP001066276">
    <property type="component" value="Chromosome 1_2"/>
</dbReference>
<sequence>MPTPGPPKTEPADPGPTSQEAEITCGRLLPRRFWLLNGRRTAACTEPWRTSTQPHPHAQTTVSGAPLHQRTCEPRQQRLLDRRTVRRGIRTRELRHACAAERAFPDTPRNGRCTHISSTAQVYIRNKSSQRTREKKK</sequence>